<evidence type="ECO:0000313" key="1">
    <source>
        <dbReference type="EnsemblPlants" id="TuG1812G0100000587.01.T01.cds462419"/>
    </source>
</evidence>
<dbReference type="Gramene" id="TuG1812G0100000587.01.T01">
    <property type="protein sequence ID" value="TuG1812G0100000587.01.T01.cds462419"/>
    <property type="gene ID" value="TuG1812G0100000587.01"/>
</dbReference>
<reference evidence="1" key="3">
    <citation type="submission" date="2022-06" db="UniProtKB">
        <authorList>
            <consortium name="EnsemblPlants"/>
        </authorList>
    </citation>
    <scope>IDENTIFICATION</scope>
</reference>
<organism evidence="1 2">
    <name type="scientific">Triticum urartu</name>
    <name type="common">Red wild einkorn</name>
    <name type="synonym">Crithodium urartu</name>
    <dbReference type="NCBI Taxonomy" id="4572"/>
    <lineage>
        <taxon>Eukaryota</taxon>
        <taxon>Viridiplantae</taxon>
        <taxon>Streptophyta</taxon>
        <taxon>Embryophyta</taxon>
        <taxon>Tracheophyta</taxon>
        <taxon>Spermatophyta</taxon>
        <taxon>Magnoliopsida</taxon>
        <taxon>Liliopsida</taxon>
        <taxon>Poales</taxon>
        <taxon>Poaceae</taxon>
        <taxon>BOP clade</taxon>
        <taxon>Pooideae</taxon>
        <taxon>Triticodae</taxon>
        <taxon>Triticeae</taxon>
        <taxon>Triticinae</taxon>
        <taxon>Triticum</taxon>
    </lineage>
</organism>
<protein>
    <submittedName>
        <fullName evidence="1">Uncharacterized protein</fullName>
    </submittedName>
</protein>
<accession>A0A8R7JV95</accession>
<proteinExistence type="predicted"/>
<name>A0A8R7JV95_TRIUA</name>
<keyword evidence="2" id="KW-1185">Reference proteome</keyword>
<dbReference type="Proteomes" id="UP000015106">
    <property type="component" value="Chromosome 1"/>
</dbReference>
<reference evidence="2" key="1">
    <citation type="journal article" date="2013" name="Nature">
        <title>Draft genome of the wheat A-genome progenitor Triticum urartu.</title>
        <authorList>
            <person name="Ling H.Q."/>
            <person name="Zhao S."/>
            <person name="Liu D."/>
            <person name="Wang J."/>
            <person name="Sun H."/>
            <person name="Zhang C."/>
            <person name="Fan H."/>
            <person name="Li D."/>
            <person name="Dong L."/>
            <person name="Tao Y."/>
            <person name="Gao C."/>
            <person name="Wu H."/>
            <person name="Li Y."/>
            <person name="Cui Y."/>
            <person name="Guo X."/>
            <person name="Zheng S."/>
            <person name="Wang B."/>
            <person name="Yu K."/>
            <person name="Liang Q."/>
            <person name="Yang W."/>
            <person name="Lou X."/>
            <person name="Chen J."/>
            <person name="Feng M."/>
            <person name="Jian J."/>
            <person name="Zhang X."/>
            <person name="Luo G."/>
            <person name="Jiang Y."/>
            <person name="Liu J."/>
            <person name="Wang Z."/>
            <person name="Sha Y."/>
            <person name="Zhang B."/>
            <person name="Wu H."/>
            <person name="Tang D."/>
            <person name="Shen Q."/>
            <person name="Xue P."/>
            <person name="Zou S."/>
            <person name="Wang X."/>
            <person name="Liu X."/>
            <person name="Wang F."/>
            <person name="Yang Y."/>
            <person name="An X."/>
            <person name="Dong Z."/>
            <person name="Zhang K."/>
            <person name="Zhang X."/>
            <person name="Luo M.C."/>
            <person name="Dvorak J."/>
            <person name="Tong Y."/>
            <person name="Wang J."/>
            <person name="Yang H."/>
            <person name="Li Z."/>
            <person name="Wang D."/>
            <person name="Zhang A."/>
            <person name="Wang J."/>
        </authorList>
    </citation>
    <scope>NUCLEOTIDE SEQUENCE</scope>
    <source>
        <strain evidence="2">cv. G1812</strain>
    </source>
</reference>
<dbReference type="EnsemblPlants" id="TuG1812G0100000587.01.T01">
    <property type="protein sequence ID" value="TuG1812G0100000587.01.T01.cds462419"/>
    <property type="gene ID" value="TuG1812G0100000587.01"/>
</dbReference>
<sequence>QLYNIQTLISPYHYLCSRNLSGVSSRQPALLLVHESLTGYMSWLRSSKNGNPREREEATVQYLAF</sequence>
<evidence type="ECO:0000313" key="2">
    <source>
        <dbReference type="Proteomes" id="UP000015106"/>
    </source>
</evidence>
<dbReference type="AlphaFoldDB" id="A0A8R7JV95"/>
<reference evidence="1" key="2">
    <citation type="submission" date="2018-03" db="EMBL/GenBank/DDBJ databases">
        <title>The Triticum urartu genome reveals the dynamic nature of wheat genome evolution.</title>
        <authorList>
            <person name="Ling H."/>
            <person name="Ma B."/>
            <person name="Shi X."/>
            <person name="Liu H."/>
            <person name="Dong L."/>
            <person name="Sun H."/>
            <person name="Cao Y."/>
            <person name="Gao Q."/>
            <person name="Zheng S."/>
            <person name="Li Y."/>
            <person name="Yu Y."/>
            <person name="Du H."/>
            <person name="Qi M."/>
            <person name="Li Y."/>
            <person name="Yu H."/>
            <person name="Cui Y."/>
            <person name="Wang N."/>
            <person name="Chen C."/>
            <person name="Wu H."/>
            <person name="Zhao Y."/>
            <person name="Zhang J."/>
            <person name="Li Y."/>
            <person name="Zhou W."/>
            <person name="Zhang B."/>
            <person name="Hu W."/>
            <person name="Eijk M."/>
            <person name="Tang J."/>
            <person name="Witsenboer H."/>
            <person name="Zhao S."/>
            <person name="Li Z."/>
            <person name="Zhang A."/>
            <person name="Wang D."/>
            <person name="Liang C."/>
        </authorList>
    </citation>
    <scope>NUCLEOTIDE SEQUENCE [LARGE SCALE GENOMIC DNA]</scope>
    <source>
        <strain evidence="1">cv. G1812</strain>
    </source>
</reference>